<name>A0ABV0PQ79_9TELE</name>
<dbReference type="PANTHER" id="PTHR22746:SF10">
    <property type="entry name" value="GUANINE NUCLEOTIDE EXCHANGE FACTOR SUBUNIT RIC1"/>
    <property type="match status" value="1"/>
</dbReference>
<dbReference type="Proteomes" id="UP001476798">
    <property type="component" value="Unassembled WGS sequence"/>
</dbReference>
<dbReference type="InterPro" id="IPR036322">
    <property type="entry name" value="WD40_repeat_dom_sf"/>
</dbReference>
<feature type="non-terminal residue" evidence="1">
    <location>
        <position position="1"/>
    </location>
</feature>
<comment type="caution">
    <text evidence="1">The sequence shown here is derived from an EMBL/GenBank/DDBJ whole genome shotgun (WGS) entry which is preliminary data.</text>
</comment>
<accession>A0ABV0PQ79</accession>
<gene>
    <name evidence="1" type="primary">RIC1_2</name>
    <name evidence="1" type="ORF">GOODEAATRI_020420</name>
</gene>
<organism evidence="1 2">
    <name type="scientific">Goodea atripinnis</name>
    <dbReference type="NCBI Taxonomy" id="208336"/>
    <lineage>
        <taxon>Eukaryota</taxon>
        <taxon>Metazoa</taxon>
        <taxon>Chordata</taxon>
        <taxon>Craniata</taxon>
        <taxon>Vertebrata</taxon>
        <taxon>Euteleostomi</taxon>
        <taxon>Actinopterygii</taxon>
        <taxon>Neopterygii</taxon>
        <taxon>Teleostei</taxon>
        <taxon>Neoteleostei</taxon>
        <taxon>Acanthomorphata</taxon>
        <taxon>Ovalentaria</taxon>
        <taxon>Atherinomorphae</taxon>
        <taxon>Cyprinodontiformes</taxon>
        <taxon>Goodeidae</taxon>
        <taxon>Goodea</taxon>
    </lineage>
</organism>
<dbReference type="SUPFAM" id="SSF50978">
    <property type="entry name" value="WD40 repeat-like"/>
    <property type="match status" value="1"/>
</dbReference>
<proteinExistence type="predicted"/>
<protein>
    <submittedName>
        <fullName evidence="1">WD40 repeat protein</fullName>
    </submittedName>
</protein>
<evidence type="ECO:0000313" key="1">
    <source>
        <dbReference type="EMBL" id="MEQ2185645.1"/>
    </source>
</evidence>
<evidence type="ECO:0000313" key="2">
    <source>
        <dbReference type="Proteomes" id="UP001476798"/>
    </source>
</evidence>
<dbReference type="EMBL" id="JAHRIO010081867">
    <property type="protein sequence ID" value="MEQ2185645.1"/>
    <property type="molecule type" value="Genomic_DNA"/>
</dbReference>
<sequence length="318" mass="34643">PSVLIVSYIESGKAAAQFGFYQKAEWKPDDSMIAVATANGYILLFDVLGGGEEKYLYEPVYPKGSPRVKVTPGYKEEQCAPALSLEMKKPVDLEAPINSLQTLQEDLLVCTADGYLHVLHWDGLGSNGRKAICLTTIPFSLDLQSARGGPSLDLEGVYIRCMEYCLTLDGLAVVLSDGRLGFITPLSSSITADQLQGVWAADVMDGTCVAVNNKYRLMTFGCARSVQLTHTLSVYLRHRAGCVYLHLCVTLRLLSLWCVSSVKICQFVFAKATSCVLVRISSWIMKSDGLAGISLFTVSYSISFYLFLGTTCVSSVCS</sequence>
<dbReference type="PANTHER" id="PTHR22746">
    <property type="entry name" value="RAB6A-GEF COMPLEX PARTNER PROTEIN 1"/>
    <property type="match status" value="1"/>
</dbReference>
<reference evidence="1 2" key="1">
    <citation type="submission" date="2021-06" db="EMBL/GenBank/DDBJ databases">
        <authorList>
            <person name="Palmer J.M."/>
        </authorList>
    </citation>
    <scope>NUCLEOTIDE SEQUENCE [LARGE SCALE GENOMIC DNA]</scope>
    <source>
        <strain evidence="1 2">GA_2019</strain>
        <tissue evidence="1">Muscle</tissue>
    </source>
</reference>
<keyword evidence="2" id="KW-1185">Reference proteome</keyword>
<dbReference type="InterPro" id="IPR040096">
    <property type="entry name" value="Ric1"/>
</dbReference>